<protein>
    <submittedName>
        <fullName evidence="1">Uncharacterized protein</fullName>
    </submittedName>
</protein>
<keyword evidence="2" id="KW-1185">Reference proteome</keyword>
<accession>A0ACC6Q423</accession>
<evidence type="ECO:0000313" key="1">
    <source>
        <dbReference type="EMBL" id="MEJ8638498.1"/>
    </source>
</evidence>
<proteinExistence type="predicted"/>
<dbReference type="Proteomes" id="UP001377168">
    <property type="component" value="Unassembled WGS sequence"/>
</dbReference>
<name>A0ACC6Q423_9ACTN</name>
<reference evidence="1" key="1">
    <citation type="submission" date="2024-03" db="EMBL/GenBank/DDBJ databases">
        <title>Novel Streptomyces species of biotechnological and ecological value are a feature of Machair soil.</title>
        <authorList>
            <person name="Prole J.R."/>
            <person name="Goodfellow M."/>
            <person name="Allenby N."/>
            <person name="Ward A.C."/>
        </authorList>
    </citation>
    <scope>NUCLEOTIDE SEQUENCE</scope>
    <source>
        <strain evidence="1">MS2.AVA.5</strain>
    </source>
</reference>
<comment type="caution">
    <text evidence="1">The sequence shown here is derived from an EMBL/GenBank/DDBJ whole genome shotgun (WGS) entry which is preliminary data.</text>
</comment>
<sequence length="68" mass="7104">MTNPQSGANPPPDDSVTPDSLLHTGSEGEVSPEDLVLASGRDLTPENLAWAQRKLAEEGPGAIDKLLP</sequence>
<gene>
    <name evidence="1" type="ORF">WKI67_34580</name>
</gene>
<dbReference type="EMBL" id="JBBKAJ010000022">
    <property type="protein sequence ID" value="MEJ8638498.1"/>
    <property type="molecule type" value="Genomic_DNA"/>
</dbReference>
<evidence type="ECO:0000313" key="2">
    <source>
        <dbReference type="Proteomes" id="UP001377168"/>
    </source>
</evidence>
<organism evidence="1 2">
    <name type="scientific">Streptomyces achmelvichensis</name>
    <dbReference type="NCBI Taxonomy" id="3134111"/>
    <lineage>
        <taxon>Bacteria</taxon>
        <taxon>Bacillati</taxon>
        <taxon>Actinomycetota</taxon>
        <taxon>Actinomycetes</taxon>
        <taxon>Kitasatosporales</taxon>
        <taxon>Streptomycetaceae</taxon>
        <taxon>Streptomyces</taxon>
    </lineage>
</organism>